<accession>A0A7W4V6T4</accession>
<name>A0A7W4V6T4_9BURK</name>
<dbReference type="Proteomes" id="UP000578036">
    <property type="component" value="Unassembled WGS sequence"/>
</dbReference>
<dbReference type="EMBL" id="JACHWF010000001">
    <property type="protein sequence ID" value="MBB3006064.1"/>
    <property type="molecule type" value="Genomic_DNA"/>
</dbReference>
<comment type="caution">
    <text evidence="1">The sequence shown here is derived from an EMBL/GenBank/DDBJ whole genome shotgun (WGS) entry which is preliminary data.</text>
</comment>
<protein>
    <submittedName>
        <fullName evidence="1">Uncharacterized protein</fullName>
    </submittedName>
</protein>
<evidence type="ECO:0000313" key="2">
    <source>
        <dbReference type="Proteomes" id="UP000578036"/>
    </source>
</evidence>
<sequence length="101" mass="11570">MSTELRETSAVFLEAQFFPDDQVEQRLDCEAITERRDRIVVHGLDVRHIRALRWTPDYVSFQAAGQVRRHAVSRWAEAGPSTVVFARREHAATPDQADHGK</sequence>
<dbReference type="RefSeq" id="WP_183298583.1">
    <property type="nucleotide sequence ID" value="NZ_JACHWF010000001.1"/>
</dbReference>
<gene>
    <name evidence="1" type="ORF">FHX61_000680</name>
</gene>
<keyword evidence="2" id="KW-1185">Reference proteome</keyword>
<evidence type="ECO:0000313" key="1">
    <source>
        <dbReference type="EMBL" id="MBB3006064.1"/>
    </source>
</evidence>
<dbReference type="AlphaFoldDB" id="A0A7W4V6T4"/>
<proteinExistence type="predicted"/>
<reference evidence="1 2" key="1">
    <citation type="submission" date="2020-08" db="EMBL/GenBank/DDBJ databases">
        <title>Genomic Encyclopedia of Type Strains, Phase IV (KMG-V): Genome sequencing to study the core and pangenomes of soil and plant-associated prokaryotes.</title>
        <authorList>
            <person name="Whitman W."/>
        </authorList>
    </citation>
    <scope>NUCLEOTIDE SEQUENCE [LARGE SCALE GENOMIC DNA]</scope>
    <source>
        <strain evidence="1 2">SLV-2362</strain>
    </source>
</reference>
<organism evidence="1 2">
    <name type="scientific">Cupriavidus alkaliphilus</name>
    <dbReference type="NCBI Taxonomy" id="942866"/>
    <lineage>
        <taxon>Bacteria</taxon>
        <taxon>Pseudomonadati</taxon>
        <taxon>Pseudomonadota</taxon>
        <taxon>Betaproteobacteria</taxon>
        <taxon>Burkholderiales</taxon>
        <taxon>Burkholderiaceae</taxon>
        <taxon>Cupriavidus</taxon>
    </lineage>
</organism>